<keyword evidence="2" id="KW-1185">Reference proteome</keyword>
<dbReference type="RefSeq" id="WP_229570296.1">
    <property type="nucleotide sequence ID" value="NZ_AP025226.1"/>
</dbReference>
<protein>
    <submittedName>
        <fullName evidence="1">Uncharacterized protein</fullName>
    </submittedName>
</protein>
<accession>A0AAQ4CVG5</accession>
<reference evidence="1 2" key="1">
    <citation type="journal article" date="2022" name="Microbiol. Resour. Announc.">
        <title>Complete Genome Sequence of the Hyperthermophilic and Acidophilic Archaeon Saccharolobus caldissimus Strain HS-3T.</title>
        <authorList>
            <person name="Sakai H.D."/>
            <person name="Kurosawa N."/>
        </authorList>
    </citation>
    <scope>NUCLEOTIDE SEQUENCE [LARGE SCALE GENOMIC DNA]</scope>
    <source>
        <strain evidence="1 2">JCM32116</strain>
    </source>
</reference>
<proteinExistence type="predicted"/>
<dbReference type="AlphaFoldDB" id="A0AAQ4CVG5"/>
<organism evidence="1 2">
    <name type="scientific">Saccharolobus caldissimus</name>
    <dbReference type="NCBI Taxonomy" id="1702097"/>
    <lineage>
        <taxon>Archaea</taxon>
        <taxon>Thermoproteota</taxon>
        <taxon>Thermoprotei</taxon>
        <taxon>Sulfolobales</taxon>
        <taxon>Sulfolobaceae</taxon>
        <taxon>Saccharolobus</taxon>
    </lineage>
</organism>
<dbReference type="EMBL" id="AP025226">
    <property type="protein sequence ID" value="BDB99796.1"/>
    <property type="molecule type" value="Genomic_DNA"/>
</dbReference>
<name>A0AAQ4CVG5_9CREN</name>
<gene>
    <name evidence="1" type="ORF">SACC_28130</name>
</gene>
<evidence type="ECO:0000313" key="2">
    <source>
        <dbReference type="Proteomes" id="UP001319921"/>
    </source>
</evidence>
<dbReference type="KEGG" id="scas:SACC_28130"/>
<dbReference type="Proteomes" id="UP001319921">
    <property type="component" value="Chromosome"/>
</dbReference>
<evidence type="ECO:0000313" key="1">
    <source>
        <dbReference type="EMBL" id="BDB99796.1"/>
    </source>
</evidence>
<dbReference type="GeneID" id="68867541"/>
<sequence length="65" mass="7287">MNYLVKGTVYSYTLPSSIQGVIHPGFNYFNLGVPKSTTYVYVVVSANINNYYGTPIVTDEKELVF</sequence>